<dbReference type="RefSeq" id="WP_081139240.1">
    <property type="nucleotide sequence ID" value="NZ_MWUE01000016.1"/>
</dbReference>
<evidence type="ECO:0000313" key="2">
    <source>
        <dbReference type="EMBL" id="OQP33508.1"/>
    </source>
</evidence>
<organism evidence="2 3">
    <name type="scientific">Pantoea latae</name>
    <dbReference type="NCBI Taxonomy" id="1964541"/>
    <lineage>
        <taxon>Bacteria</taxon>
        <taxon>Pseudomonadati</taxon>
        <taxon>Pseudomonadota</taxon>
        <taxon>Gammaproteobacteria</taxon>
        <taxon>Enterobacterales</taxon>
        <taxon>Erwiniaceae</taxon>
        <taxon>Pantoea</taxon>
    </lineage>
</organism>
<keyword evidence="1" id="KW-1133">Transmembrane helix</keyword>
<evidence type="ECO:0000256" key="1">
    <source>
        <dbReference type="SAM" id="Phobius"/>
    </source>
</evidence>
<keyword evidence="1" id="KW-0812">Transmembrane</keyword>
<name>A0A1V9DI27_9GAMM</name>
<evidence type="ECO:0000313" key="3">
    <source>
        <dbReference type="Proteomes" id="UP000192769"/>
    </source>
</evidence>
<dbReference type="AlphaFoldDB" id="A0A1V9DI27"/>
<gene>
    <name evidence="2" type="ORF">B2J69_10600</name>
</gene>
<dbReference type="Proteomes" id="UP000192769">
    <property type="component" value="Unassembled WGS sequence"/>
</dbReference>
<keyword evidence="3" id="KW-1185">Reference proteome</keyword>
<feature type="transmembrane region" description="Helical" evidence="1">
    <location>
        <begin position="26"/>
        <end position="46"/>
    </location>
</feature>
<sequence length="169" mass="19617">MADNENQSRHYPVKENMRWQRIEWRIQHAGFALLLLIVLAGAAGLFSKGWLSNQSVTSPDSRLSVDYERFGRRESNMDMTLRLKQLRGDSYQLQLSGPQLDNIQLQTLQPQPDEAWSTGDSLMLRWHRRADQQEATVWIGTQPQDFGRYRVTVTLDDASSVRFSQFVYP</sequence>
<protein>
    <submittedName>
        <fullName evidence="2">Uncharacterized protein</fullName>
    </submittedName>
</protein>
<dbReference type="OrthoDB" id="6504753at2"/>
<comment type="caution">
    <text evidence="2">The sequence shown here is derived from an EMBL/GenBank/DDBJ whole genome shotgun (WGS) entry which is preliminary data.</text>
</comment>
<reference evidence="2 3" key="1">
    <citation type="submission" date="2017-02" db="EMBL/GenBank/DDBJ databases">
        <title>Whole genome shotgun sequence of Pantoea agglomerans strain AS1 isolated from a cycad, Zamia floridana in Central Florida, USA.</title>
        <authorList>
            <person name="Lata P."/>
            <person name="Govindarajan S."/>
            <person name="Qi F."/>
            <person name="Li J.-L."/>
            <person name="Maurya S.K."/>
            <person name="Sahoo M.K."/>
        </authorList>
    </citation>
    <scope>NUCLEOTIDE SEQUENCE [LARGE SCALE GENOMIC DNA]</scope>
    <source>
        <strain evidence="2 3">AS1</strain>
    </source>
</reference>
<proteinExistence type="predicted"/>
<dbReference type="EMBL" id="MWUE01000016">
    <property type="protein sequence ID" value="OQP33508.1"/>
    <property type="molecule type" value="Genomic_DNA"/>
</dbReference>
<keyword evidence="1" id="KW-0472">Membrane</keyword>
<accession>A0A1V9DI27</accession>